<gene>
    <name evidence="2" type="ORF">MN116_000009</name>
</gene>
<proteinExistence type="predicted"/>
<evidence type="ECO:0000313" key="3">
    <source>
        <dbReference type="Proteomes" id="UP001292079"/>
    </source>
</evidence>
<dbReference type="InterPro" id="IPR043502">
    <property type="entry name" value="DNA/RNA_pol_sf"/>
</dbReference>
<protein>
    <recommendedName>
        <fullName evidence="1">Reverse transcriptase domain-containing protein</fullName>
    </recommendedName>
</protein>
<feature type="domain" description="Reverse transcriptase" evidence="1">
    <location>
        <begin position="1"/>
        <end position="267"/>
    </location>
</feature>
<accession>A0AAE2D4I1</accession>
<name>A0AAE2D4I1_SCHME</name>
<dbReference type="PANTHER" id="PTHR33332">
    <property type="entry name" value="REVERSE TRANSCRIPTASE DOMAIN-CONTAINING PROTEIN"/>
    <property type="match status" value="1"/>
</dbReference>
<reference evidence="2" key="1">
    <citation type="submission" date="2022-04" db="EMBL/GenBank/DDBJ databases">
        <authorList>
            <person name="Xu L."/>
            <person name="Lv Z."/>
        </authorList>
    </citation>
    <scope>NUCLEOTIDE SEQUENCE</scope>
    <source>
        <strain evidence="2">LV_2022a</strain>
    </source>
</reference>
<keyword evidence="3" id="KW-1185">Reference proteome</keyword>
<dbReference type="CDD" id="cd01650">
    <property type="entry name" value="RT_nLTR_like"/>
    <property type="match status" value="1"/>
</dbReference>
<evidence type="ECO:0000259" key="1">
    <source>
        <dbReference type="PROSITE" id="PS50878"/>
    </source>
</evidence>
<sequence>MVQNYRPINITPVISRVMEKVVKDQTSDYLLNGGLISASQHGFLKRRSCATCLIDFFDEITRNRDQKKLVIILYFDIQKAFDRVPHNLLICKLQSIGITNPLLGWFKSFLTNRYQITKVGTVTSTPRPITSGVVQGSVLGPLLFIIYINSICRCFITGNPYLYADDLKVVYKTDKNDVAHCIENMQDELNKLGKWCSKWCLEFNTEKCGWMCVGDPKLEVQLVLSNHKLPKLNTVTDLGIQYSHNINFSEHISAKLSKSRRLLGFILRNFHQNESRLSLYKICVRPTLEYCSFLFSDLRTSDKIRVESVQRYLTRQMIKGNSKIDYKTRCHMLGLEPLWKRRLRTNLILFYKLLHDMTYTSINIAYRTYTRDYYLRNKISQVKIENYKTKARANFYLIRYGQIWNKLPAAVRMADNLPVFCKLLNTALRDISFLVDEATYSDTLEVIGPLNI</sequence>
<dbReference type="Pfam" id="PF00078">
    <property type="entry name" value="RVT_1"/>
    <property type="match status" value="1"/>
</dbReference>
<dbReference type="Proteomes" id="UP001292079">
    <property type="component" value="Unassembled WGS sequence"/>
</dbReference>
<dbReference type="AlphaFoldDB" id="A0AAE2D4I1"/>
<evidence type="ECO:0000313" key="2">
    <source>
        <dbReference type="EMBL" id="KAK4471026.1"/>
    </source>
</evidence>
<comment type="caution">
    <text evidence="2">The sequence shown here is derived from an EMBL/GenBank/DDBJ whole genome shotgun (WGS) entry which is preliminary data.</text>
</comment>
<dbReference type="InterPro" id="IPR000477">
    <property type="entry name" value="RT_dom"/>
</dbReference>
<dbReference type="EMBL" id="JALJAT010000003">
    <property type="protein sequence ID" value="KAK4471026.1"/>
    <property type="molecule type" value="Genomic_DNA"/>
</dbReference>
<reference evidence="2" key="2">
    <citation type="journal article" date="2023" name="Infect Dis Poverty">
        <title>Chromosome-scale genome of the human blood fluke Schistosoma mekongi and its implications for public health.</title>
        <authorList>
            <person name="Zhou M."/>
            <person name="Xu L."/>
            <person name="Xu D."/>
            <person name="Chen W."/>
            <person name="Khan J."/>
            <person name="Hu Y."/>
            <person name="Huang H."/>
            <person name="Wei H."/>
            <person name="Zhang Y."/>
            <person name="Chusongsang P."/>
            <person name="Tanasarnprasert K."/>
            <person name="Hu X."/>
            <person name="Limpanont Y."/>
            <person name="Lv Z."/>
        </authorList>
    </citation>
    <scope>NUCLEOTIDE SEQUENCE</scope>
    <source>
        <strain evidence="2">LV_2022a</strain>
    </source>
</reference>
<dbReference type="SUPFAM" id="SSF56672">
    <property type="entry name" value="DNA/RNA polymerases"/>
    <property type="match status" value="1"/>
</dbReference>
<organism evidence="2 3">
    <name type="scientific">Schistosoma mekongi</name>
    <name type="common">Parasitic worm</name>
    <dbReference type="NCBI Taxonomy" id="38744"/>
    <lineage>
        <taxon>Eukaryota</taxon>
        <taxon>Metazoa</taxon>
        <taxon>Spiralia</taxon>
        <taxon>Lophotrochozoa</taxon>
        <taxon>Platyhelminthes</taxon>
        <taxon>Trematoda</taxon>
        <taxon>Digenea</taxon>
        <taxon>Strigeidida</taxon>
        <taxon>Schistosomatoidea</taxon>
        <taxon>Schistosomatidae</taxon>
        <taxon>Schistosoma</taxon>
    </lineage>
</organism>
<dbReference type="PROSITE" id="PS50878">
    <property type="entry name" value="RT_POL"/>
    <property type="match status" value="1"/>
</dbReference>